<evidence type="ECO:0000256" key="1">
    <source>
        <dbReference type="SAM" id="MobiDB-lite"/>
    </source>
</evidence>
<organism evidence="2 3">
    <name type="scientific">Burkholderia multivorans</name>
    <dbReference type="NCBI Taxonomy" id="87883"/>
    <lineage>
        <taxon>Bacteria</taxon>
        <taxon>Pseudomonadati</taxon>
        <taxon>Pseudomonadota</taxon>
        <taxon>Betaproteobacteria</taxon>
        <taxon>Burkholderiales</taxon>
        <taxon>Burkholderiaceae</taxon>
        <taxon>Burkholderia</taxon>
        <taxon>Burkholderia cepacia complex</taxon>
    </lineage>
</organism>
<feature type="compositionally biased region" description="Basic and acidic residues" evidence="1">
    <location>
        <begin position="1"/>
        <end position="15"/>
    </location>
</feature>
<dbReference type="EMBL" id="JAHPMX010000002">
    <property type="protein sequence ID" value="MBU9355726.1"/>
    <property type="molecule type" value="Genomic_DNA"/>
</dbReference>
<comment type="caution">
    <text evidence="2">The sequence shown here is derived from an EMBL/GenBank/DDBJ whole genome shotgun (WGS) entry which is preliminary data.</text>
</comment>
<evidence type="ECO:0000313" key="2">
    <source>
        <dbReference type="EMBL" id="MBU9355726.1"/>
    </source>
</evidence>
<feature type="compositionally biased region" description="Basic residues" evidence="1">
    <location>
        <begin position="16"/>
        <end position="25"/>
    </location>
</feature>
<proteinExistence type="predicted"/>
<protein>
    <submittedName>
        <fullName evidence="2">Uncharacterized protein</fullName>
    </submittedName>
</protein>
<gene>
    <name evidence="2" type="ORF">KTE52_05185</name>
</gene>
<evidence type="ECO:0000313" key="3">
    <source>
        <dbReference type="Proteomes" id="UP001196915"/>
    </source>
</evidence>
<accession>A0AAP2MM60</accession>
<dbReference type="RefSeq" id="WP_217084562.1">
    <property type="nucleotide sequence ID" value="NZ_JAHPMX010000002.1"/>
</dbReference>
<reference evidence="2" key="1">
    <citation type="submission" date="2021-06" db="EMBL/GenBank/DDBJ databases">
        <title>A collection of bacterial strains from the Burkholderia cepacia Research Laboratory and Repository.</title>
        <authorList>
            <person name="Lipuma J."/>
            <person name="Spilker T."/>
        </authorList>
    </citation>
    <scope>NUCLEOTIDE SEQUENCE</scope>
    <source>
        <strain evidence="2">AU37435</strain>
    </source>
</reference>
<dbReference type="AlphaFoldDB" id="A0AAP2MM60"/>
<feature type="region of interest" description="Disordered" evidence="1">
    <location>
        <begin position="88"/>
        <end position="114"/>
    </location>
</feature>
<feature type="region of interest" description="Disordered" evidence="1">
    <location>
        <begin position="1"/>
        <end position="27"/>
    </location>
</feature>
<dbReference type="Proteomes" id="UP001196915">
    <property type="component" value="Unassembled WGS sequence"/>
</dbReference>
<feature type="compositionally biased region" description="Basic and acidic residues" evidence="1">
    <location>
        <begin position="97"/>
        <end position="114"/>
    </location>
</feature>
<sequence length="114" mass="12800">MSVDAMRDARDDVAHRHPAARRQNRSARVCAAPRLHGYPSCAATMGEPVARVAPHASIERPPRRLSPLTATVQHTPGTRWHNRCPFQVPFSGHAPHRGADSMQQKDRTTRYDFE</sequence>
<name>A0AAP2MM60_9BURK</name>